<dbReference type="HOGENOM" id="CLU_841320_0_0_10"/>
<reference evidence="1 2" key="1">
    <citation type="journal article" date="2012" name="J. Bacteriol.">
        <title>Genome Sequence of Fibrella aestuarina BUZ 2T, a Filamentous Marine Bacterium.</title>
        <authorList>
            <person name="Filippini M."/>
            <person name="Qi W."/>
            <person name="Blom J."/>
            <person name="Goesmann A."/>
            <person name="Smits T.H."/>
            <person name="Bagheri H.C."/>
        </authorList>
    </citation>
    <scope>NUCLEOTIDE SEQUENCE [LARGE SCALE GENOMIC DNA]</scope>
    <source>
        <strain evidence="2">BUZ 2T</strain>
    </source>
</reference>
<dbReference type="eggNOG" id="ENOG5033QFJ">
    <property type="taxonomic scope" value="Bacteria"/>
</dbReference>
<protein>
    <submittedName>
        <fullName evidence="1">Uncharacterized protein</fullName>
    </submittedName>
</protein>
<dbReference type="EMBL" id="HE796683">
    <property type="protein sequence ID" value="CCH00295.1"/>
    <property type="molecule type" value="Genomic_DNA"/>
</dbReference>
<name>I0K842_9BACT</name>
<dbReference type="STRING" id="1166018.FAES_2286"/>
<evidence type="ECO:0000313" key="1">
    <source>
        <dbReference type="EMBL" id="CCH00295.1"/>
    </source>
</evidence>
<dbReference type="OrthoDB" id="934184at2"/>
<keyword evidence="2" id="KW-1185">Reference proteome</keyword>
<sequence length="330" mass="36725">MSVDVSRLAAKLKENVADYSKIFRLNQSNGFNIKQDRLFTPYQIRDKVPLIRSSTTSMLQPGRKGGTPNFKGGVELAGREGMLRPFQANLKLDEQTLYAWTKTYLAKKKPTDSSDIYSFEAMNWYMENVMAQCRKDALGFVYKGVYNATGTNAIDIMDGLKLKFTQGIATTGTGWVGDIPVANIVTSAATINASNVLTELQKLGLLFFGAMDEPLEEEVIIAVDPMHIVYITQALDSQLSNNQQIVYRENGKLRLAFLPKSSIEPRTWLKGTDKQLLTLPGNLAVMGPEDTTEDIPSIQIESADRNLKLFLDGELGIDYADGRVLFMNDK</sequence>
<dbReference type="KEGG" id="fae:FAES_2286"/>
<dbReference type="Proteomes" id="UP000011058">
    <property type="component" value="Chromosome"/>
</dbReference>
<accession>I0K842</accession>
<dbReference type="AlphaFoldDB" id="I0K842"/>
<gene>
    <name evidence="1" type="ORF">FAES_2286</name>
</gene>
<evidence type="ECO:0000313" key="2">
    <source>
        <dbReference type="Proteomes" id="UP000011058"/>
    </source>
</evidence>
<dbReference type="RefSeq" id="WP_015331394.1">
    <property type="nucleotide sequence ID" value="NC_020054.1"/>
</dbReference>
<proteinExistence type="predicted"/>
<organism evidence="1 2">
    <name type="scientific">Fibrella aestuarina BUZ 2</name>
    <dbReference type="NCBI Taxonomy" id="1166018"/>
    <lineage>
        <taxon>Bacteria</taxon>
        <taxon>Pseudomonadati</taxon>
        <taxon>Bacteroidota</taxon>
        <taxon>Cytophagia</taxon>
        <taxon>Cytophagales</taxon>
        <taxon>Spirosomataceae</taxon>
        <taxon>Fibrella</taxon>
    </lineage>
</organism>